<protein>
    <recommendedName>
        <fullName evidence="3">SH3b domain-containing protein</fullName>
    </recommendedName>
</protein>
<gene>
    <name evidence="1" type="ORF">LPB137_00690</name>
</gene>
<proteinExistence type="predicted"/>
<dbReference type="Proteomes" id="UP000186074">
    <property type="component" value="Chromosome"/>
</dbReference>
<keyword evidence="2" id="KW-1185">Reference proteome</keyword>
<evidence type="ECO:0000313" key="2">
    <source>
        <dbReference type="Proteomes" id="UP000186074"/>
    </source>
</evidence>
<reference evidence="1 2" key="1">
    <citation type="submission" date="2017-01" db="EMBL/GenBank/DDBJ databases">
        <title>Genome sequencing of Arcobacter sp. LPB0137.</title>
        <authorList>
            <person name="Lee G.-W."/>
            <person name="Yi H."/>
        </authorList>
    </citation>
    <scope>NUCLEOTIDE SEQUENCE [LARGE SCALE GENOMIC DNA]</scope>
    <source>
        <strain evidence="1 2">LPB0137</strain>
    </source>
</reference>
<dbReference type="AlphaFoldDB" id="A0A1P8KIS9"/>
<dbReference type="STRING" id="1850254.LPB137_00690"/>
<dbReference type="KEGG" id="alp:LPB137_00690"/>
<accession>A0A1P8KIS9</accession>
<organism evidence="1 2">
    <name type="scientific">Poseidonibacter parvus</name>
    <dbReference type="NCBI Taxonomy" id="1850254"/>
    <lineage>
        <taxon>Bacteria</taxon>
        <taxon>Pseudomonadati</taxon>
        <taxon>Campylobacterota</taxon>
        <taxon>Epsilonproteobacteria</taxon>
        <taxon>Campylobacterales</taxon>
        <taxon>Arcobacteraceae</taxon>
        <taxon>Poseidonibacter</taxon>
    </lineage>
</organism>
<sequence length="350" mass="40573">MSLYLSKSFKRKKMKRISFIIVSIFAVINLYAQEGEKEAIKNIDKLDVLDQQSKNFFKSITGLEKDYLEEQIDSIQNKTNNPNNIKNTNKNTQGIYVEKPEVSQEDYEKNVFKHQNEMARLTSDFTRTNKLKDIKIKSMYSFNGKDYVILKIDSKKSAGANSELSSNIEGRFVRGDNILGHKIIDIDVRTKTVKLYKKVDEEYGYLIYLNNYGTSVSDLKKEPKAKIIKAEKEEKAKKKESTKIREKKVYSIKESFAKIKNKELKKDLSECLYTVDIQNLNVRNTNDLNATILRVLKINDQFTIQAKKGNWLHLDTIYKKKSGDVMVVENDSNWVKLIDANLLVDDENCQ</sequence>
<evidence type="ECO:0000313" key="1">
    <source>
        <dbReference type="EMBL" id="APW64453.1"/>
    </source>
</evidence>
<name>A0A1P8KIS9_9BACT</name>
<evidence type="ECO:0008006" key="3">
    <source>
        <dbReference type="Google" id="ProtNLM"/>
    </source>
</evidence>
<dbReference type="EMBL" id="CP019070">
    <property type="protein sequence ID" value="APW64453.1"/>
    <property type="molecule type" value="Genomic_DNA"/>
</dbReference>